<feature type="transmembrane region" description="Helical" evidence="10">
    <location>
        <begin position="49"/>
        <end position="71"/>
    </location>
</feature>
<dbReference type="InterPro" id="IPR001460">
    <property type="entry name" value="PCN-bd_Tpept"/>
</dbReference>
<evidence type="ECO:0000256" key="2">
    <source>
        <dbReference type="ARBA" id="ARBA00022670"/>
    </source>
</evidence>
<evidence type="ECO:0000256" key="6">
    <source>
        <dbReference type="ARBA" id="ARBA00023268"/>
    </source>
</evidence>
<keyword evidence="14" id="KW-1185">Reference proteome</keyword>
<dbReference type="InterPro" id="IPR050396">
    <property type="entry name" value="Glycosyltr_51/Transpeptidase"/>
</dbReference>
<dbReference type="GO" id="GO:0006508">
    <property type="term" value="P:proteolysis"/>
    <property type="evidence" value="ECO:0007669"/>
    <property type="project" value="UniProtKB-KW"/>
</dbReference>
<feature type="region of interest" description="Disordered" evidence="9">
    <location>
        <begin position="704"/>
        <end position="795"/>
    </location>
</feature>
<comment type="catalytic activity">
    <reaction evidence="7">
        <text>Preferential cleavage: (Ac)2-L-Lys-D-Ala-|-D-Ala. Also transpeptidation of peptidyl-alanyl moieties that are N-acyl substituents of D-alanine.</text>
        <dbReference type="EC" id="3.4.16.4"/>
    </reaction>
</comment>
<dbReference type="InterPro" id="IPR036950">
    <property type="entry name" value="PBP_transglycosylase"/>
</dbReference>
<dbReference type="PANTHER" id="PTHR32282">
    <property type="entry name" value="BINDING PROTEIN TRANSPEPTIDASE, PUTATIVE-RELATED"/>
    <property type="match status" value="1"/>
</dbReference>
<dbReference type="InterPro" id="IPR001264">
    <property type="entry name" value="Glyco_trans_51"/>
</dbReference>
<dbReference type="SUPFAM" id="SSF56601">
    <property type="entry name" value="beta-lactamase/transpeptidase-like"/>
    <property type="match status" value="1"/>
</dbReference>
<dbReference type="Gene3D" id="1.10.3810.10">
    <property type="entry name" value="Biosynthetic peptidoglycan transglycosylase-like"/>
    <property type="match status" value="1"/>
</dbReference>
<evidence type="ECO:0000259" key="12">
    <source>
        <dbReference type="Pfam" id="PF00912"/>
    </source>
</evidence>
<keyword evidence="1" id="KW-0121">Carboxypeptidase</keyword>
<evidence type="ECO:0000313" key="13">
    <source>
        <dbReference type="EMBL" id="GID13279.1"/>
    </source>
</evidence>
<name>A0A8J3NBE7_9ACTN</name>
<keyword evidence="6" id="KW-0511">Multifunctional enzyme</keyword>
<keyword evidence="5" id="KW-0378">Hydrolase</keyword>
<feature type="domain" description="Glycosyl transferase family 51" evidence="12">
    <location>
        <begin position="93"/>
        <end position="269"/>
    </location>
</feature>
<feature type="compositionally biased region" description="Pro residues" evidence="9">
    <location>
        <begin position="727"/>
        <end position="744"/>
    </location>
</feature>
<dbReference type="AlphaFoldDB" id="A0A8J3NBE7"/>
<dbReference type="PANTHER" id="PTHR32282:SF34">
    <property type="entry name" value="PENICILLIN-BINDING PROTEIN 1A"/>
    <property type="match status" value="1"/>
</dbReference>
<dbReference type="InterPro" id="IPR023346">
    <property type="entry name" value="Lysozyme-like_dom_sf"/>
</dbReference>
<evidence type="ECO:0000256" key="1">
    <source>
        <dbReference type="ARBA" id="ARBA00022645"/>
    </source>
</evidence>
<dbReference type="Gene3D" id="3.40.710.10">
    <property type="entry name" value="DD-peptidase/beta-lactamase superfamily"/>
    <property type="match status" value="1"/>
</dbReference>
<comment type="catalytic activity">
    <reaction evidence="8">
        <text>[GlcNAc-(1-&gt;4)-Mur2Ac(oyl-L-Ala-gamma-D-Glu-L-Lys-D-Ala-D-Ala)](n)-di-trans,octa-cis-undecaprenyl diphosphate + beta-D-GlcNAc-(1-&gt;4)-Mur2Ac(oyl-L-Ala-gamma-D-Glu-L-Lys-D-Ala-D-Ala)-di-trans,octa-cis-undecaprenyl diphosphate = [GlcNAc-(1-&gt;4)-Mur2Ac(oyl-L-Ala-gamma-D-Glu-L-Lys-D-Ala-D-Ala)](n+1)-di-trans,octa-cis-undecaprenyl diphosphate + di-trans,octa-cis-undecaprenyl diphosphate + H(+)</text>
        <dbReference type="Rhea" id="RHEA:23708"/>
        <dbReference type="Rhea" id="RHEA-COMP:9602"/>
        <dbReference type="Rhea" id="RHEA-COMP:9603"/>
        <dbReference type="ChEBI" id="CHEBI:15378"/>
        <dbReference type="ChEBI" id="CHEBI:58405"/>
        <dbReference type="ChEBI" id="CHEBI:60033"/>
        <dbReference type="ChEBI" id="CHEBI:78435"/>
        <dbReference type="EC" id="2.4.99.28"/>
    </reaction>
</comment>
<keyword evidence="2" id="KW-0645">Protease</keyword>
<dbReference type="GO" id="GO:0008955">
    <property type="term" value="F:peptidoglycan glycosyltransferase activity"/>
    <property type="evidence" value="ECO:0007669"/>
    <property type="project" value="UniProtKB-EC"/>
</dbReference>
<dbReference type="Pfam" id="PF00905">
    <property type="entry name" value="Transpeptidase"/>
    <property type="match status" value="1"/>
</dbReference>
<protein>
    <submittedName>
        <fullName evidence="13">Penicillin-binding protein 1A</fullName>
    </submittedName>
</protein>
<feature type="compositionally biased region" description="Gly residues" evidence="9">
    <location>
        <begin position="1"/>
        <end position="14"/>
    </location>
</feature>
<evidence type="ECO:0000256" key="5">
    <source>
        <dbReference type="ARBA" id="ARBA00022801"/>
    </source>
</evidence>
<evidence type="ECO:0000259" key="11">
    <source>
        <dbReference type="Pfam" id="PF00905"/>
    </source>
</evidence>
<evidence type="ECO:0000256" key="4">
    <source>
        <dbReference type="ARBA" id="ARBA00022679"/>
    </source>
</evidence>
<dbReference type="EMBL" id="BOMB01000023">
    <property type="protein sequence ID" value="GID13279.1"/>
    <property type="molecule type" value="Genomic_DNA"/>
</dbReference>
<keyword evidence="4" id="KW-0808">Transferase</keyword>
<evidence type="ECO:0000313" key="14">
    <source>
        <dbReference type="Proteomes" id="UP000612808"/>
    </source>
</evidence>
<sequence>MRPAGPGGGDGGGDFFSDSFDDIERRDRSERRRVAKSPSGKKRARRRRIIAGIAVLLLLAGIGTIGGAYYFTSVPLPNEIKAQVPSTFYYSNGSQMARIGASNGSHVDVSKLPKYVKYAVVSAEDRSFYKNSGVDFKGILRAAWGHVTGNEDAGGASTITMQYAKLIQDRLQSNRTYTEKLKETVIAMKLDQKYDKDTILGFYLDLVYFNRGATGIQAAARAYFHKDATKLTPEEAAVVAAVIKDPTNFDPSVNKKAAEGRWEYVLEGMKKLGVYDKPISVKNYPKVYPDDPNSHGATFGLDKSTGFVVQQVIRELSNNKALSQDPDPTKRYEQTKQALETGGYKITTTINPAAQKDAIEAAHYGLKEAKARNPKMAAALVAVEPGTGNVIAYYGGDNGTGYDMAGNPHQPGSSFKVYTLAAGVDSGVSVKSYWNGDADEAFPDRGGDGKVHNSDGEVCHDAGKIDGHNVCTLYNATAMSLNTVFYALADKVGKANVLKLAHDAGINSITSDGVNGNAPTKYSLANVTDEQSAQDIVDKGGIGNEIGFGQYPVTPLDHANGYATFANEGRYTQATFVKKMTDQDGNVAYTPKREHRQVFSKTTAADVDWVLRKVATKSSQMIQPYRQQANKTGTWEFPNKDNKNENSHAWMCGYVPQLASVVWMGRKDKDGPIYNDWGAPLYGSEFPSDIWARFMSNALRDMNKPAQNFPTPTFSGSVDKGQMHSPSPSPSPTPSSPSPTPSGPSPSNSIPGGWGGDPNSPNPGQSSCSPWDPTCRTKPGNGNVQPNNVQPTATG</sequence>
<dbReference type="GO" id="GO:0030288">
    <property type="term" value="C:outer membrane-bounded periplasmic space"/>
    <property type="evidence" value="ECO:0007669"/>
    <property type="project" value="TreeGrafter"/>
</dbReference>
<dbReference type="GO" id="GO:0009252">
    <property type="term" value="P:peptidoglycan biosynthetic process"/>
    <property type="evidence" value="ECO:0007669"/>
    <property type="project" value="TreeGrafter"/>
</dbReference>
<evidence type="ECO:0000256" key="9">
    <source>
        <dbReference type="SAM" id="MobiDB-lite"/>
    </source>
</evidence>
<dbReference type="GO" id="GO:0008658">
    <property type="term" value="F:penicillin binding"/>
    <property type="evidence" value="ECO:0007669"/>
    <property type="project" value="InterPro"/>
</dbReference>
<dbReference type="SUPFAM" id="SSF53955">
    <property type="entry name" value="Lysozyme-like"/>
    <property type="match status" value="1"/>
</dbReference>
<reference evidence="13" key="1">
    <citation type="submission" date="2021-01" db="EMBL/GenBank/DDBJ databases">
        <title>Whole genome shotgun sequence of Actinocatenispora rupis NBRC 107355.</title>
        <authorList>
            <person name="Komaki H."/>
            <person name="Tamura T."/>
        </authorList>
    </citation>
    <scope>NUCLEOTIDE SEQUENCE</scope>
    <source>
        <strain evidence="13">NBRC 107355</strain>
    </source>
</reference>
<feature type="compositionally biased region" description="Basic and acidic residues" evidence="9">
    <location>
        <begin position="22"/>
        <end position="32"/>
    </location>
</feature>
<feature type="domain" description="Penicillin-binding protein transpeptidase" evidence="11">
    <location>
        <begin position="379"/>
        <end position="659"/>
    </location>
</feature>
<keyword evidence="10" id="KW-0472">Membrane</keyword>
<dbReference type="InterPro" id="IPR012338">
    <property type="entry name" value="Beta-lactam/transpept-like"/>
</dbReference>
<evidence type="ECO:0000256" key="8">
    <source>
        <dbReference type="ARBA" id="ARBA00049902"/>
    </source>
</evidence>
<dbReference type="Proteomes" id="UP000612808">
    <property type="component" value="Unassembled WGS sequence"/>
</dbReference>
<gene>
    <name evidence="13" type="primary">ponA1</name>
    <name evidence="13" type="ORF">Aru02nite_41680</name>
</gene>
<evidence type="ECO:0000256" key="3">
    <source>
        <dbReference type="ARBA" id="ARBA00022676"/>
    </source>
</evidence>
<evidence type="ECO:0000256" key="7">
    <source>
        <dbReference type="ARBA" id="ARBA00034000"/>
    </source>
</evidence>
<dbReference type="GO" id="GO:0009002">
    <property type="term" value="F:serine-type D-Ala-D-Ala carboxypeptidase activity"/>
    <property type="evidence" value="ECO:0007669"/>
    <property type="project" value="UniProtKB-EC"/>
</dbReference>
<organism evidence="13 14">
    <name type="scientific">Actinocatenispora rupis</name>
    <dbReference type="NCBI Taxonomy" id="519421"/>
    <lineage>
        <taxon>Bacteria</taxon>
        <taxon>Bacillati</taxon>
        <taxon>Actinomycetota</taxon>
        <taxon>Actinomycetes</taxon>
        <taxon>Micromonosporales</taxon>
        <taxon>Micromonosporaceae</taxon>
        <taxon>Actinocatenispora</taxon>
    </lineage>
</organism>
<accession>A0A8J3NBE7</accession>
<feature type="compositionally biased region" description="Polar residues" evidence="9">
    <location>
        <begin position="780"/>
        <end position="795"/>
    </location>
</feature>
<feature type="compositionally biased region" description="Polar residues" evidence="9">
    <location>
        <begin position="705"/>
        <end position="716"/>
    </location>
</feature>
<keyword evidence="10" id="KW-1133">Transmembrane helix</keyword>
<proteinExistence type="predicted"/>
<dbReference type="Pfam" id="PF00912">
    <property type="entry name" value="Transgly"/>
    <property type="match status" value="1"/>
</dbReference>
<comment type="caution">
    <text evidence="13">The sequence shown here is derived from an EMBL/GenBank/DDBJ whole genome shotgun (WGS) entry which is preliminary data.</text>
</comment>
<keyword evidence="10" id="KW-0812">Transmembrane</keyword>
<evidence type="ECO:0000256" key="10">
    <source>
        <dbReference type="SAM" id="Phobius"/>
    </source>
</evidence>
<feature type="region of interest" description="Disordered" evidence="9">
    <location>
        <begin position="1"/>
        <end position="41"/>
    </location>
</feature>
<keyword evidence="3" id="KW-0328">Glycosyltransferase</keyword>